<evidence type="ECO:0000313" key="8">
    <source>
        <dbReference type="EMBL" id="GIE97601.1"/>
    </source>
</evidence>
<reference evidence="8" key="1">
    <citation type="submission" date="2021-01" db="EMBL/GenBank/DDBJ databases">
        <title>Whole genome shotgun sequence of Actinoplanes rishiriensis NBRC 108556.</title>
        <authorList>
            <person name="Komaki H."/>
            <person name="Tamura T."/>
        </authorList>
    </citation>
    <scope>NUCLEOTIDE SEQUENCE</scope>
    <source>
        <strain evidence="8">NBRC 108556</strain>
    </source>
</reference>
<dbReference type="Gene3D" id="1.25.40.10">
    <property type="entry name" value="Tetratricopeptide repeat domain"/>
    <property type="match status" value="2"/>
</dbReference>
<dbReference type="CDD" id="cd15831">
    <property type="entry name" value="BTAD"/>
    <property type="match status" value="1"/>
</dbReference>
<dbReference type="InterPro" id="IPR027417">
    <property type="entry name" value="P-loop_NTPase"/>
</dbReference>
<dbReference type="Pfam" id="PF03704">
    <property type="entry name" value="BTAD"/>
    <property type="match status" value="1"/>
</dbReference>
<keyword evidence="3 5" id="KW-0238">DNA-binding</keyword>
<dbReference type="Proteomes" id="UP000636960">
    <property type="component" value="Unassembled WGS sequence"/>
</dbReference>
<gene>
    <name evidence="8" type="ORF">Ari01nite_50660</name>
</gene>
<dbReference type="SMART" id="SM00530">
    <property type="entry name" value="HTH_XRE"/>
    <property type="match status" value="1"/>
</dbReference>
<dbReference type="Pfam" id="PF13424">
    <property type="entry name" value="TPR_12"/>
    <property type="match status" value="1"/>
</dbReference>
<dbReference type="PROSITE" id="PS51755">
    <property type="entry name" value="OMPR_PHOB"/>
    <property type="match status" value="1"/>
</dbReference>
<dbReference type="InterPro" id="IPR001387">
    <property type="entry name" value="Cro/C1-type_HTH"/>
</dbReference>
<proteinExistence type="inferred from homology"/>
<dbReference type="InterPro" id="IPR005158">
    <property type="entry name" value="BTAD"/>
</dbReference>
<dbReference type="Gene3D" id="3.40.50.300">
    <property type="entry name" value="P-loop containing nucleotide triphosphate hydrolases"/>
    <property type="match status" value="1"/>
</dbReference>
<dbReference type="SMART" id="SM00862">
    <property type="entry name" value="Trans_reg_C"/>
    <property type="match status" value="1"/>
</dbReference>
<dbReference type="PANTHER" id="PTHR35807:SF1">
    <property type="entry name" value="TRANSCRIPTIONAL REGULATOR REDD"/>
    <property type="match status" value="1"/>
</dbReference>
<feature type="DNA-binding region" description="OmpR/PhoB-type" evidence="5">
    <location>
        <begin position="72"/>
        <end position="176"/>
    </location>
</feature>
<dbReference type="AlphaFoldDB" id="A0A919K6N8"/>
<dbReference type="InterPro" id="IPR001867">
    <property type="entry name" value="OmpR/PhoB-type_DNA-bd"/>
</dbReference>
<dbReference type="PROSITE" id="PS50943">
    <property type="entry name" value="HTH_CROC1"/>
    <property type="match status" value="1"/>
</dbReference>
<dbReference type="InterPro" id="IPR011990">
    <property type="entry name" value="TPR-like_helical_dom_sf"/>
</dbReference>
<dbReference type="PANTHER" id="PTHR35807">
    <property type="entry name" value="TRANSCRIPTIONAL REGULATOR REDD-RELATED"/>
    <property type="match status" value="1"/>
</dbReference>
<evidence type="ECO:0000313" key="9">
    <source>
        <dbReference type="Proteomes" id="UP000636960"/>
    </source>
</evidence>
<evidence type="ECO:0000256" key="5">
    <source>
        <dbReference type="PROSITE-ProRule" id="PRU01091"/>
    </source>
</evidence>
<dbReference type="SUPFAM" id="SSF48452">
    <property type="entry name" value="TPR-like"/>
    <property type="match status" value="2"/>
</dbReference>
<evidence type="ECO:0000259" key="6">
    <source>
        <dbReference type="PROSITE" id="PS50943"/>
    </source>
</evidence>
<keyword evidence="9" id="KW-1185">Reference proteome</keyword>
<dbReference type="SMART" id="SM00028">
    <property type="entry name" value="TPR"/>
    <property type="match status" value="5"/>
</dbReference>
<evidence type="ECO:0000256" key="1">
    <source>
        <dbReference type="ARBA" id="ARBA00005820"/>
    </source>
</evidence>
<dbReference type="Pfam" id="PF13560">
    <property type="entry name" value="HTH_31"/>
    <property type="match status" value="1"/>
</dbReference>
<sequence length="1002" mass="107113">MTGSGFGAILRGLRIRTGLSQDELAQRSGLSVRAVRELESGRVARPQSRTVHRLVNALDLPPPDAQPLLTAVGAGDTAGFSVGILGPLSVRNGAVPVAVTRPKLKALLALLALKAGRAVPIDEIITVLWGEGAPLSASNQVQVYATQLRQLIEPDRGPGRPPDRVVRSADGYQLQLRDEESDAAAFRQAVAAQQHADGLGLWRGPVLADVAVLGSHPEAVALTRQRIDAALAFADRAADRDGYARAAQWLRELAHDEPLHEALAARLMLMLAATGEQAAALALYDRIRSRLGDELGVDPGDELQDAHLRVLRQQTGAAKPPAGPALAGPALVGPALVAPVPAQLPLGVRGFTGRDAAVAELDGLLGDLPSAVIITAVSGTAGVGKTSLAVHWAHRVAHHFPDGQLYADLRGFDHGGQITTPGEAVRGFLYALGVAPEKVPAEADAQTALYRSMLAGRRVLILLDNARDADQVRPLLPGTATAFTLVTSRNQLGGLVATHAARPLALDMLSAEEARHLLASRLGPERVEAEPDAVGDIVAACAHLPLALAIAAARAQQTTGSLASVASQLTARRLDALDAGDPASRIRAVFSWSYSALSPAAARLFRLLGLHPGPDLDAATASSLAGRDAATLLTELLDANLLTERVAGRYTFHDLLRAYAVEVLTDAEPEADRRAASHRLFDHYVHTAYVGDRQLSPDREPMPLPMGEPAEGVRPGRPATPQEAIDWCTAERGALLGVLRQAARTGFDTHAWQLGWCLDTYIHRRGNRQDLIEVWEIASEAADRMGLPDARGRARRGLAHAYLVLGKYDEAENQLQTSLDQAAAAGDAFSMAFTHRILAQVHWRRGDLHRALEHATLMLGMLREMDRPRWLAIALNAVGWYQALLGDYPAAIAHCTEALEVYRGMGSRFGQAKTLDSLGYAYSHSGSHDAGMRSYREAVAVFREVGDRYNEADTLTRLGDAHLLAADPRGAGACWRDALDILTDLDHPNALEVRAKLDRLDA</sequence>
<dbReference type="Gene3D" id="1.10.260.40">
    <property type="entry name" value="lambda repressor-like DNA-binding domains"/>
    <property type="match status" value="1"/>
</dbReference>
<dbReference type="InterPro" id="IPR019734">
    <property type="entry name" value="TPR_rpt"/>
</dbReference>
<dbReference type="CDD" id="cd00093">
    <property type="entry name" value="HTH_XRE"/>
    <property type="match status" value="1"/>
</dbReference>
<dbReference type="RefSeq" id="WP_203784648.1">
    <property type="nucleotide sequence ID" value="NZ_BOMV01000057.1"/>
</dbReference>
<dbReference type="Pfam" id="PF00486">
    <property type="entry name" value="Trans_reg_C"/>
    <property type="match status" value="1"/>
</dbReference>
<comment type="caution">
    <text evidence="8">The sequence shown here is derived from an EMBL/GenBank/DDBJ whole genome shotgun (WGS) entry which is preliminary data.</text>
</comment>
<dbReference type="GO" id="GO:0003677">
    <property type="term" value="F:DNA binding"/>
    <property type="evidence" value="ECO:0007669"/>
    <property type="project" value="UniProtKB-UniRule"/>
</dbReference>
<accession>A0A919K6N8</accession>
<keyword evidence="4" id="KW-0804">Transcription</keyword>
<dbReference type="InterPro" id="IPR051677">
    <property type="entry name" value="AfsR-DnrI-RedD_regulator"/>
</dbReference>
<dbReference type="PRINTS" id="PR00364">
    <property type="entry name" value="DISEASERSIST"/>
</dbReference>
<keyword evidence="2" id="KW-0805">Transcription regulation</keyword>
<organism evidence="8 9">
    <name type="scientific">Paractinoplanes rishiriensis</name>
    <dbReference type="NCBI Taxonomy" id="1050105"/>
    <lineage>
        <taxon>Bacteria</taxon>
        <taxon>Bacillati</taxon>
        <taxon>Actinomycetota</taxon>
        <taxon>Actinomycetes</taxon>
        <taxon>Micromonosporales</taxon>
        <taxon>Micromonosporaceae</taxon>
        <taxon>Paractinoplanes</taxon>
    </lineage>
</organism>
<name>A0A919K6N8_9ACTN</name>
<dbReference type="EMBL" id="BOMV01000057">
    <property type="protein sequence ID" value="GIE97601.1"/>
    <property type="molecule type" value="Genomic_DNA"/>
</dbReference>
<dbReference type="Gene3D" id="1.10.10.10">
    <property type="entry name" value="Winged helix-like DNA-binding domain superfamily/Winged helix DNA-binding domain"/>
    <property type="match status" value="1"/>
</dbReference>
<dbReference type="SUPFAM" id="SSF47413">
    <property type="entry name" value="lambda repressor-like DNA-binding domains"/>
    <property type="match status" value="1"/>
</dbReference>
<dbReference type="GO" id="GO:0006355">
    <property type="term" value="P:regulation of DNA-templated transcription"/>
    <property type="evidence" value="ECO:0007669"/>
    <property type="project" value="InterPro"/>
</dbReference>
<dbReference type="InterPro" id="IPR016032">
    <property type="entry name" value="Sig_transdc_resp-reg_C-effctor"/>
</dbReference>
<dbReference type="GO" id="GO:0043531">
    <property type="term" value="F:ADP binding"/>
    <property type="evidence" value="ECO:0007669"/>
    <property type="project" value="InterPro"/>
</dbReference>
<dbReference type="InterPro" id="IPR010982">
    <property type="entry name" value="Lambda_DNA-bd_dom_sf"/>
</dbReference>
<evidence type="ECO:0000256" key="4">
    <source>
        <dbReference type="ARBA" id="ARBA00023163"/>
    </source>
</evidence>
<evidence type="ECO:0000259" key="7">
    <source>
        <dbReference type="PROSITE" id="PS51755"/>
    </source>
</evidence>
<evidence type="ECO:0000256" key="2">
    <source>
        <dbReference type="ARBA" id="ARBA00023015"/>
    </source>
</evidence>
<feature type="domain" description="OmpR/PhoB-type" evidence="7">
    <location>
        <begin position="72"/>
        <end position="176"/>
    </location>
</feature>
<evidence type="ECO:0000256" key="3">
    <source>
        <dbReference type="ARBA" id="ARBA00023125"/>
    </source>
</evidence>
<dbReference type="InterPro" id="IPR036388">
    <property type="entry name" value="WH-like_DNA-bd_sf"/>
</dbReference>
<dbReference type="GO" id="GO:0000160">
    <property type="term" value="P:phosphorelay signal transduction system"/>
    <property type="evidence" value="ECO:0007669"/>
    <property type="project" value="InterPro"/>
</dbReference>
<feature type="domain" description="HTH cro/C1-type" evidence="6">
    <location>
        <begin position="10"/>
        <end position="65"/>
    </location>
</feature>
<protein>
    <submittedName>
        <fullName evidence="8">SARP family transcriptional regulator</fullName>
    </submittedName>
</protein>
<dbReference type="SUPFAM" id="SSF46894">
    <property type="entry name" value="C-terminal effector domain of the bipartite response regulators"/>
    <property type="match status" value="1"/>
</dbReference>
<comment type="similarity">
    <text evidence="1">Belongs to the AfsR/DnrI/RedD regulatory family.</text>
</comment>
<dbReference type="SMART" id="SM01043">
    <property type="entry name" value="BTAD"/>
    <property type="match status" value="1"/>
</dbReference>
<dbReference type="SUPFAM" id="SSF52540">
    <property type="entry name" value="P-loop containing nucleoside triphosphate hydrolases"/>
    <property type="match status" value="1"/>
</dbReference>